<dbReference type="CDD" id="cd07061">
    <property type="entry name" value="HP_HAP_like"/>
    <property type="match status" value="1"/>
</dbReference>
<proteinExistence type="inferred from homology"/>
<protein>
    <recommendedName>
        <fullName evidence="4">Phytoene desaturase</fullName>
    </recommendedName>
    <alternativeName>
        <fullName evidence="7">Phytoene desaturase (3,4-didehydrolycopene-forming)</fullName>
    </alternativeName>
</protein>
<evidence type="ECO:0000256" key="7">
    <source>
        <dbReference type="ARBA" id="ARBA00034551"/>
    </source>
</evidence>
<keyword evidence="12" id="KW-0378">Hydrolase</keyword>
<evidence type="ECO:0000256" key="6">
    <source>
        <dbReference type="ARBA" id="ARBA00023002"/>
    </source>
</evidence>
<dbReference type="GO" id="GO:0016787">
    <property type="term" value="F:hydrolase activity"/>
    <property type="evidence" value="ECO:0007669"/>
    <property type="project" value="UniProtKB-KW"/>
</dbReference>
<gene>
    <name evidence="12" type="ORF">DDE83_007369</name>
</gene>
<feature type="domain" description="Amine oxidase" evidence="11">
    <location>
        <begin position="466"/>
        <end position="774"/>
    </location>
</feature>
<dbReference type="AlphaFoldDB" id="A0A364MWD7"/>
<sequence length="1029" mass="114540">MQSALVSLLVAANAASGYAADSSFEPLRRLAGIAPYFEDPQGDPQPPQGCNVTRASYLIRHAAIYANDFDYETYIEPFTDKLENTTADWRSAGPLDFLAKWRSPITDEELEDLTSIGRLQSYKLGVDVRLRYPSFKDPKKVWTSTAERTELSTSSFIDGLVADSNNTEQVSVREDAARGADSLTPYKGCPKYSSSYGSDQSSEFQNTYTKPIVGRLNALAPSFNFTASDVVGMQQLCGYETVIRGSSPFCSLDLFSQDEWLSFEYMNDIMYFYNTGYASEQLSGTLGLPWVNASANALLSDDADQDLYVSFTHRELPPTVVVAMGLFNNSAYSGANDPNATMPLDRPNHGRVWRASRILPFLSNIAIEKMTCDSYGFDEGDYFRVLVNKDPQQLTCVDGPGGSCSKSAFEDFIQEKNARFDGFTELCEPKKNRKPPIKRKDMGDYKSASVATGGPSVVIVGAGAGGVALAARLAATGCKVTVVEKNGFTGGRCSLIHRRGYRFDQGPSLLLLPRFFHETFEDLGTTLEAEGVKLVKCEPNYNVHFHDDTTFKLSTDISIMKGEIERFEGTAGFERYLSFLQESHRHYEVSIIHVLRKNFYSLLSMVRLDFLLHLFELHPFESIWYRASKYFWTERLRRVFTFASMYMGMSPFDAPGTYSLLQYTELAEGIWYPIGGFHKVIEGLVNVGERLGVEYMFDSPIRNISLSDDGKRATGVIFEDESKAPLTADIVVSNADLAYAYNNLLPESSFSRSLLKRQASCSSISFYWALDRQFPELSAHNIFLAEDYKDSFDSIFKKHLIPDQPSFYVNVPSRVDPSAAPEGCDSIVILVPVGHLQNSTTDSHKGSKHSNGPTQDWDAMVATARDTVLKTMEARLKINLGPHIIQETINTPPTWKSTFNLDRGAILGLSHSFFNVLSFRPKTKHRSIENMYFVGASTHPGTGVPIVLAGAKLVCEQILQGLGQEKRIPWAKASESPRKASNSPLDRTQSGPYLSWLVWILLSVFMTVAVSGGWGAWRYHKGAGLMGDW</sequence>
<dbReference type="SUPFAM" id="SSF53254">
    <property type="entry name" value="Phosphoglycerate mutase-like"/>
    <property type="match status" value="1"/>
</dbReference>
<evidence type="ECO:0000259" key="11">
    <source>
        <dbReference type="Pfam" id="PF01593"/>
    </source>
</evidence>
<dbReference type="FunFam" id="3.50.50.60:FF:000171">
    <property type="entry name" value="zeta-carotene-forming phytoene desaturase"/>
    <property type="match status" value="1"/>
</dbReference>
<evidence type="ECO:0000256" key="4">
    <source>
        <dbReference type="ARBA" id="ARBA00013293"/>
    </source>
</evidence>
<comment type="caution">
    <text evidence="12">The sequence shown here is derived from an EMBL/GenBank/DDBJ whole genome shotgun (WGS) entry which is preliminary data.</text>
</comment>
<dbReference type="Pfam" id="PF00328">
    <property type="entry name" value="His_Phos_2"/>
    <property type="match status" value="1"/>
</dbReference>
<evidence type="ECO:0000256" key="3">
    <source>
        <dbReference type="ARBA" id="ARBA00006046"/>
    </source>
</evidence>
<dbReference type="InterPro" id="IPR014105">
    <property type="entry name" value="Carotenoid/retinoid_OxRdtase"/>
</dbReference>
<evidence type="ECO:0000256" key="10">
    <source>
        <dbReference type="SAM" id="SignalP"/>
    </source>
</evidence>
<name>A0A364MWD7_STELY</name>
<dbReference type="InterPro" id="IPR036188">
    <property type="entry name" value="FAD/NAD-bd_sf"/>
</dbReference>
<dbReference type="Gene3D" id="3.50.50.60">
    <property type="entry name" value="FAD/NAD(P)-binding domain"/>
    <property type="match status" value="2"/>
</dbReference>
<evidence type="ECO:0000256" key="9">
    <source>
        <dbReference type="SAM" id="Phobius"/>
    </source>
</evidence>
<dbReference type="STRING" id="183478.A0A364MWD7"/>
<dbReference type="PANTHER" id="PTHR43734">
    <property type="entry name" value="PHYTOENE DESATURASE"/>
    <property type="match status" value="1"/>
</dbReference>
<keyword evidence="10" id="KW-0732">Signal</keyword>
<keyword evidence="9" id="KW-0812">Transmembrane</keyword>
<reference evidence="13" key="1">
    <citation type="submission" date="2018-05" db="EMBL/GenBank/DDBJ databases">
        <title>Draft genome sequence of Stemphylium lycopersici strain CIDEFI 213.</title>
        <authorList>
            <person name="Medina R."/>
            <person name="Franco M.E.E."/>
            <person name="Lucentini C.G."/>
            <person name="Saparrat M.C.N."/>
            <person name="Balatti P.A."/>
        </authorList>
    </citation>
    <scope>NUCLEOTIDE SEQUENCE [LARGE SCALE GENOMIC DNA]</scope>
    <source>
        <strain evidence="13">CIDEFI 213</strain>
    </source>
</reference>
<dbReference type="InterPro" id="IPR000560">
    <property type="entry name" value="His_Pase_clade-2"/>
</dbReference>
<dbReference type="Proteomes" id="UP000249619">
    <property type="component" value="Unassembled WGS sequence"/>
</dbReference>
<keyword evidence="9" id="KW-1133">Transmembrane helix</keyword>
<keyword evidence="9" id="KW-0472">Membrane</keyword>
<dbReference type="FunFam" id="3.40.50.1240:FF:000065">
    <property type="entry name" value="Similar to histidine acid phosphatase"/>
    <property type="match status" value="1"/>
</dbReference>
<dbReference type="GO" id="GO:0016166">
    <property type="term" value="F:phytoene dehydrogenase activity"/>
    <property type="evidence" value="ECO:0007669"/>
    <property type="project" value="UniProtKB-ARBA"/>
</dbReference>
<feature type="transmembrane region" description="Helical" evidence="9">
    <location>
        <begin position="993"/>
        <end position="1017"/>
    </location>
</feature>
<dbReference type="Gene3D" id="3.40.50.1240">
    <property type="entry name" value="Phosphoglycerate mutase-like"/>
    <property type="match status" value="1"/>
</dbReference>
<evidence type="ECO:0000256" key="5">
    <source>
        <dbReference type="ARBA" id="ARBA00022746"/>
    </source>
</evidence>
<comment type="similarity">
    <text evidence="3 8">Belongs to the carotenoid/retinoid oxidoreductase family.</text>
</comment>
<accession>A0A364MWD7</accession>
<dbReference type="GO" id="GO:0016117">
    <property type="term" value="P:carotenoid biosynthetic process"/>
    <property type="evidence" value="ECO:0007669"/>
    <property type="project" value="UniProtKB-KW"/>
</dbReference>
<dbReference type="SUPFAM" id="SSF51905">
    <property type="entry name" value="FAD/NAD(P)-binding domain"/>
    <property type="match status" value="1"/>
</dbReference>
<organism evidence="12 13">
    <name type="scientific">Stemphylium lycopersici</name>
    <name type="common">Tomato gray leaf spot disease fungus</name>
    <name type="synonym">Thyrospora lycopersici</name>
    <dbReference type="NCBI Taxonomy" id="183478"/>
    <lineage>
        <taxon>Eukaryota</taxon>
        <taxon>Fungi</taxon>
        <taxon>Dikarya</taxon>
        <taxon>Ascomycota</taxon>
        <taxon>Pezizomycotina</taxon>
        <taxon>Dothideomycetes</taxon>
        <taxon>Pleosporomycetidae</taxon>
        <taxon>Pleosporales</taxon>
        <taxon>Pleosporineae</taxon>
        <taxon>Pleosporaceae</taxon>
        <taxon>Stemphylium</taxon>
    </lineage>
</organism>
<dbReference type="InterPro" id="IPR008150">
    <property type="entry name" value="Phytoene_DH_bac_CS"/>
</dbReference>
<comment type="pathway">
    <text evidence="2 8">Carotenoid biosynthesis.</text>
</comment>
<evidence type="ECO:0000313" key="13">
    <source>
        <dbReference type="Proteomes" id="UP000249619"/>
    </source>
</evidence>
<evidence type="ECO:0000313" key="12">
    <source>
        <dbReference type="EMBL" id="RAR05545.1"/>
    </source>
</evidence>
<dbReference type="PROSITE" id="PS00982">
    <property type="entry name" value="PHYTOENE_DH"/>
    <property type="match status" value="1"/>
</dbReference>
<dbReference type="NCBIfam" id="TIGR02734">
    <property type="entry name" value="crtI_fam"/>
    <property type="match status" value="1"/>
</dbReference>
<keyword evidence="6 8" id="KW-0560">Oxidoreductase</keyword>
<dbReference type="InterPro" id="IPR002937">
    <property type="entry name" value="Amino_oxidase"/>
</dbReference>
<evidence type="ECO:0000256" key="8">
    <source>
        <dbReference type="RuleBase" id="RU362075"/>
    </source>
</evidence>
<dbReference type="EMBL" id="QGDH01000132">
    <property type="protein sequence ID" value="RAR05545.1"/>
    <property type="molecule type" value="Genomic_DNA"/>
</dbReference>
<feature type="signal peptide" evidence="10">
    <location>
        <begin position="1"/>
        <end position="19"/>
    </location>
</feature>
<evidence type="ECO:0000256" key="2">
    <source>
        <dbReference type="ARBA" id="ARBA00004829"/>
    </source>
</evidence>
<dbReference type="Pfam" id="PF01593">
    <property type="entry name" value="Amino_oxidase"/>
    <property type="match status" value="1"/>
</dbReference>
<evidence type="ECO:0000256" key="1">
    <source>
        <dbReference type="ARBA" id="ARBA00001911"/>
    </source>
</evidence>
<feature type="chain" id="PRO_5016569240" description="Phytoene desaturase" evidence="10">
    <location>
        <begin position="20"/>
        <end position="1029"/>
    </location>
</feature>
<comment type="cofactor">
    <cofactor evidence="1">
        <name>NAD(+)</name>
        <dbReference type="ChEBI" id="CHEBI:57540"/>
    </cofactor>
</comment>
<dbReference type="InterPro" id="IPR029033">
    <property type="entry name" value="His_PPase_superfam"/>
</dbReference>
<keyword evidence="5 8" id="KW-0125">Carotenoid biosynthesis</keyword>
<dbReference type="PANTHER" id="PTHR43734:SF1">
    <property type="entry name" value="PHYTOENE DESATURASE"/>
    <property type="match status" value="1"/>
</dbReference>
<keyword evidence="13" id="KW-1185">Reference proteome</keyword>